<dbReference type="EMBL" id="CP066744">
    <property type="protein sequence ID" value="QQK08788.1"/>
    <property type="molecule type" value="Genomic_DNA"/>
</dbReference>
<keyword evidence="2" id="KW-1185">Reference proteome</keyword>
<protein>
    <submittedName>
        <fullName evidence="1">GIY-YIG nuclease family protein</fullName>
    </submittedName>
</protein>
<proteinExistence type="predicted"/>
<gene>
    <name evidence="1" type="ORF">JFY71_04450</name>
</gene>
<reference evidence="1 2" key="1">
    <citation type="journal article" date="2022" name="Int. J. Syst. Evol. Microbiol.">
        <title>Miniphocaeibacter halophilus sp. nov., an ammonium-tolerant acetate-producing bacterium isolated from a biogas system.</title>
        <authorList>
            <person name="Schnurer A."/>
            <person name="Singh A."/>
            <person name="Bi S."/>
            <person name="Qiao W."/>
            <person name="Westerholm M."/>
        </authorList>
    </citation>
    <scope>NUCLEOTIDE SEQUENCE [LARGE SCALE GENOMIC DNA]</scope>
    <source>
        <strain evidence="1 2">AMB_01</strain>
    </source>
</reference>
<evidence type="ECO:0000313" key="1">
    <source>
        <dbReference type="EMBL" id="QQK08788.1"/>
    </source>
</evidence>
<accession>A0AC61MTT0</accession>
<evidence type="ECO:0000313" key="2">
    <source>
        <dbReference type="Proteomes" id="UP000595814"/>
    </source>
</evidence>
<name>A0AC61MTT0_9FIRM</name>
<dbReference type="Proteomes" id="UP000595814">
    <property type="component" value="Chromosome"/>
</dbReference>
<sequence>MDKEKKKKLLEEYKNRKPDKGIISIKNKTEGKEFLTIAKDKKADINSMKMKLKSNWHPNKELQELWNKYGEGDFQIDLIEQLKYDDLQEDYSNELEELLEIILLEKENAKRLEKKK</sequence>
<organism evidence="1 2">
    <name type="scientific">Miniphocaeibacter halophilus</name>
    <dbReference type="NCBI Taxonomy" id="2931922"/>
    <lineage>
        <taxon>Bacteria</taxon>
        <taxon>Bacillati</taxon>
        <taxon>Bacillota</taxon>
        <taxon>Tissierellia</taxon>
        <taxon>Tissierellales</taxon>
        <taxon>Peptoniphilaceae</taxon>
        <taxon>Miniphocaeibacter</taxon>
    </lineage>
</organism>